<keyword evidence="3" id="KW-1185">Reference proteome</keyword>
<dbReference type="Proteomes" id="UP001165079">
    <property type="component" value="Unassembled WGS sequence"/>
</dbReference>
<evidence type="ECO:0000313" key="2">
    <source>
        <dbReference type="EMBL" id="GLZ77622.1"/>
    </source>
</evidence>
<dbReference type="Pfam" id="PF12840">
    <property type="entry name" value="HTH_20"/>
    <property type="match status" value="1"/>
</dbReference>
<evidence type="ECO:0000256" key="1">
    <source>
        <dbReference type="SAM" id="MobiDB-lite"/>
    </source>
</evidence>
<dbReference type="CDD" id="cd00090">
    <property type="entry name" value="HTH_ARSR"/>
    <property type="match status" value="1"/>
</dbReference>
<dbReference type="RefSeq" id="WP_285662721.1">
    <property type="nucleotide sequence ID" value="NZ_BSTX01000001.1"/>
</dbReference>
<comment type="caution">
    <text evidence="2">The sequence shown here is derived from an EMBL/GenBank/DDBJ whole genome shotgun (WGS) entry which is preliminary data.</text>
</comment>
<dbReference type="InterPro" id="IPR051011">
    <property type="entry name" value="Metal_resp_trans_reg"/>
</dbReference>
<dbReference type="EMBL" id="BSTX01000001">
    <property type="protein sequence ID" value="GLZ77622.1"/>
    <property type="molecule type" value="Genomic_DNA"/>
</dbReference>
<reference evidence="2" key="1">
    <citation type="submission" date="2023-03" db="EMBL/GenBank/DDBJ databases">
        <title>Actinorhabdospora filicis NBRC 111898.</title>
        <authorList>
            <person name="Ichikawa N."/>
            <person name="Sato H."/>
            <person name="Tonouchi N."/>
        </authorList>
    </citation>
    <scope>NUCLEOTIDE SEQUENCE</scope>
    <source>
        <strain evidence="2">NBRC 111898</strain>
    </source>
</reference>
<protein>
    <submittedName>
        <fullName evidence="2">Transcriptional regulator</fullName>
    </submittedName>
</protein>
<organism evidence="2 3">
    <name type="scientific">Actinorhabdospora filicis</name>
    <dbReference type="NCBI Taxonomy" id="1785913"/>
    <lineage>
        <taxon>Bacteria</taxon>
        <taxon>Bacillati</taxon>
        <taxon>Actinomycetota</taxon>
        <taxon>Actinomycetes</taxon>
        <taxon>Micromonosporales</taxon>
        <taxon>Micromonosporaceae</taxon>
        <taxon>Actinorhabdospora</taxon>
    </lineage>
</organism>
<sequence length="369" mass="40005">MISFRLGAADVGAITVAATPVTEVSTSLIVHRFPHRHPEHGGFLTATGPAFARLADPVLSALVTDRWRLPDFLFPRPAGREETFAEGLDRLRGGDPEIVARDIELAYLSAPVPAVLRGTPERVLARVADSLAAYWDACLAPHWTAMRAALDADAAHRGGLAVTRGLQAMVESLFPTLRWTPGAIFIDDFGQTDWAVTVAGRELRLVPSLFLQRATTHSDLNHPPVIYYPARGRGSVWLPRSRVPDAVEQLVGPTRAALLARLGIPATTTELARETDRTAPMINRHLTALHRAGLLERVQKGRSVYYSRSSIADQLIGDLGARGKGGLPRRKAAPGTGTRSRRAPARSPWPTSSAGRSGRRTRVPTPPRT</sequence>
<dbReference type="InterPro" id="IPR011991">
    <property type="entry name" value="ArsR-like_HTH"/>
</dbReference>
<dbReference type="SUPFAM" id="SSF46785">
    <property type="entry name" value="Winged helix' DNA-binding domain"/>
    <property type="match status" value="1"/>
</dbReference>
<proteinExistence type="predicted"/>
<dbReference type="Gene3D" id="1.10.10.10">
    <property type="entry name" value="Winged helix-like DNA-binding domain superfamily/Winged helix DNA-binding domain"/>
    <property type="match status" value="1"/>
</dbReference>
<evidence type="ECO:0000313" key="3">
    <source>
        <dbReference type="Proteomes" id="UP001165079"/>
    </source>
</evidence>
<dbReference type="PANTHER" id="PTHR43132:SF6">
    <property type="entry name" value="HTH-TYPE TRANSCRIPTIONAL REPRESSOR CZRA"/>
    <property type="match status" value="1"/>
</dbReference>
<dbReference type="InterPro" id="IPR036388">
    <property type="entry name" value="WH-like_DNA-bd_sf"/>
</dbReference>
<name>A0A9W6SKJ2_9ACTN</name>
<gene>
    <name evidence="2" type="ORF">Afil01_24290</name>
</gene>
<dbReference type="InterPro" id="IPR036390">
    <property type="entry name" value="WH_DNA-bd_sf"/>
</dbReference>
<dbReference type="AlphaFoldDB" id="A0A9W6SKJ2"/>
<dbReference type="PANTHER" id="PTHR43132">
    <property type="entry name" value="ARSENICAL RESISTANCE OPERON REPRESSOR ARSR-RELATED"/>
    <property type="match status" value="1"/>
</dbReference>
<feature type="region of interest" description="Disordered" evidence="1">
    <location>
        <begin position="318"/>
        <end position="369"/>
    </location>
</feature>
<accession>A0A9W6SKJ2</accession>
<feature type="compositionally biased region" description="Low complexity" evidence="1">
    <location>
        <begin position="345"/>
        <end position="356"/>
    </location>
</feature>